<dbReference type="EMBL" id="ANJA01003723">
    <property type="protein sequence ID" value="ETO61808.1"/>
    <property type="molecule type" value="Genomic_DNA"/>
</dbReference>
<evidence type="ECO:0000313" key="2">
    <source>
        <dbReference type="Proteomes" id="UP000028582"/>
    </source>
</evidence>
<accession>A0A080Z597</accession>
<sequence length="143" mass="15749">MLQHVEWIHDALVIEEQGHKGDQTGVDKFGKHVYANPYEPSQYPILAIGVHLLCCSYALGQVNGPTPVSVYLRMGQSMGKLKDRYIHFGEGADQVCGKMILGLPFNSERLGVLPPRFSTATICEMTSLYWEGLVSGSTIIPVV</sequence>
<protein>
    <submittedName>
        <fullName evidence="1">Uncharacterized protein</fullName>
    </submittedName>
</protein>
<dbReference type="Proteomes" id="UP000028582">
    <property type="component" value="Unassembled WGS sequence"/>
</dbReference>
<dbReference type="AlphaFoldDB" id="A0A080Z597"/>
<name>A0A080Z597_PHYNI</name>
<organism evidence="1 2">
    <name type="scientific">Phytophthora nicotianae P1976</name>
    <dbReference type="NCBI Taxonomy" id="1317066"/>
    <lineage>
        <taxon>Eukaryota</taxon>
        <taxon>Sar</taxon>
        <taxon>Stramenopiles</taxon>
        <taxon>Oomycota</taxon>
        <taxon>Peronosporomycetes</taxon>
        <taxon>Peronosporales</taxon>
        <taxon>Peronosporaceae</taxon>
        <taxon>Phytophthora</taxon>
    </lineage>
</organism>
<proteinExistence type="predicted"/>
<comment type="caution">
    <text evidence="1">The sequence shown here is derived from an EMBL/GenBank/DDBJ whole genome shotgun (WGS) entry which is preliminary data.</text>
</comment>
<evidence type="ECO:0000313" key="1">
    <source>
        <dbReference type="EMBL" id="ETO61808.1"/>
    </source>
</evidence>
<reference evidence="1 2" key="1">
    <citation type="submission" date="2013-11" db="EMBL/GenBank/DDBJ databases">
        <title>The Genome Sequence of Phytophthora parasitica P1976.</title>
        <authorList>
            <consortium name="The Broad Institute Genomics Platform"/>
            <person name="Russ C."/>
            <person name="Tyler B."/>
            <person name="Panabieres F."/>
            <person name="Shan W."/>
            <person name="Tripathy S."/>
            <person name="Grunwald N."/>
            <person name="Machado M."/>
            <person name="Johnson C.S."/>
            <person name="Walker B."/>
            <person name="Young S."/>
            <person name="Zeng Q."/>
            <person name="Gargeya S."/>
            <person name="Fitzgerald M."/>
            <person name="Haas B."/>
            <person name="Abouelleil A."/>
            <person name="Allen A.W."/>
            <person name="Alvarado L."/>
            <person name="Arachchi H.M."/>
            <person name="Berlin A.M."/>
            <person name="Chapman S.B."/>
            <person name="Gainer-Dewar J."/>
            <person name="Goldberg J."/>
            <person name="Griggs A."/>
            <person name="Gujja S."/>
            <person name="Hansen M."/>
            <person name="Howarth C."/>
            <person name="Imamovic A."/>
            <person name="Ireland A."/>
            <person name="Larimer J."/>
            <person name="McCowan C."/>
            <person name="Murphy C."/>
            <person name="Pearson M."/>
            <person name="Poon T.W."/>
            <person name="Priest M."/>
            <person name="Roberts A."/>
            <person name="Saif S."/>
            <person name="Shea T."/>
            <person name="Sisk P."/>
            <person name="Sykes S."/>
            <person name="Wortman J."/>
            <person name="Nusbaum C."/>
            <person name="Birren B."/>
        </authorList>
    </citation>
    <scope>NUCLEOTIDE SEQUENCE [LARGE SCALE GENOMIC DNA]</scope>
    <source>
        <strain evidence="1 2">P1976</strain>
    </source>
</reference>
<dbReference type="OrthoDB" id="163776at2759"/>
<gene>
    <name evidence="1" type="ORF">F444_20232</name>
</gene>